<evidence type="ECO:0000313" key="4">
    <source>
        <dbReference type="Proteomes" id="UP000034879"/>
    </source>
</evidence>
<protein>
    <submittedName>
        <fullName evidence="3">Glycosyl transferase family 2</fullName>
    </submittedName>
</protein>
<evidence type="ECO:0000259" key="2">
    <source>
        <dbReference type="Pfam" id="PF00535"/>
    </source>
</evidence>
<dbReference type="Proteomes" id="UP000034879">
    <property type="component" value="Unassembled WGS sequence"/>
</dbReference>
<dbReference type="EMBL" id="LCOJ01000007">
    <property type="protein sequence ID" value="KKU75643.1"/>
    <property type="molecule type" value="Genomic_DNA"/>
</dbReference>
<keyword evidence="1" id="KW-1133">Transmembrane helix</keyword>
<gene>
    <name evidence="3" type="ORF">UY01_C0007G0021</name>
</gene>
<dbReference type="SUPFAM" id="SSF53448">
    <property type="entry name" value="Nucleotide-diphospho-sugar transferases"/>
    <property type="match status" value="1"/>
</dbReference>
<organism evidence="3 4">
    <name type="scientific">Candidatus Nomurabacteria bacterium GW2011_GWB1_47_6</name>
    <dbReference type="NCBI Taxonomy" id="1618749"/>
    <lineage>
        <taxon>Bacteria</taxon>
        <taxon>Candidatus Nomuraibacteriota</taxon>
    </lineage>
</organism>
<dbReference type="InterPro" id="IPR050256">
    <property type="entry name" value="Glycosyltransferase_2"/>
</dbReference>
<dbReference type="InterPro" id="IPR029044">
    <property type="entry name" value="Nucleotide-diphossugar_trans"/>
</dbReference>
<dbReference type="PANTHER" id="PTHR48090">
    <property type="entry name" value="UNDECAPRENYL-PHOSPHATE 4-DEOXY-4-FORMAMIDO-L-ARABINOSE TRANSFERASE-RELATED"/>
    <property type="match status" value="1"/>
</dbReference>
<keyword evidence="1" id="KW-0812">Transmembrane</keyword>
<dbReference type="PANTHER" id="PTHR48090:SF7">
    <property type="entry name" value="RFBJ PROTEIN"/>
    <property type="match status" value="1"/>
</dbReference>
<evidence type="ECO:0000313" key="3">
    <source>
        <dbReference type="EMBL" id="KKU75643.1"/>
    </source>
</evidence>
<dbReference type="GO" id="GO:0016740">
    <property type="term" value="F:transferase activity"/>
    <property type="evidence" value="ECO:0007669"/>
    <property type="project" value="UniProtKB-KW"/>
</dbReference>
<feature type="domain" description="Glycosyltransferase 2-like" evidence="2">
    <location>
        <begin position="22"/>
        <end position="130"/>
    </location>
</feature>
<proteinExistence type="predicted"/>
<accession>A0A0G1VBY6</accession>
<evidence type="ECO:0000256" key="1">
    <source>
        <dbReference type="SAM" id="Phobius"/>
    </source>
</evidence>
<reference evidence="3 4" key="1">
    <citation type="journal article" date="2015" name="Nature">
        <title>rRNA introns, odd ribosomes, and small enigmatic genomes across a large radiation of phyla.</title>
        <authorList>
            <person name="Brown C.T."/>
            <person name="Hug L.A."/>
            <person name="Thomas B.C."/>
            <person name="Sharon I."/>
            <person name="Castelle C.J."/>
            <person name="Singh A."/>
            <person name="Wilkins M.J."/>
            <person name="Williams K.H."/>
            <person name="Banfield J.F."/>
        </authorList>
    </citation>
    <scope>NUCLEOTIDE SEQUENCE [LARGE SCALE GENOMIC DNA]</scope>
</reference>
<dbReference type="InterPro" id="IPR001173">
    <property type="entry name" value="Glyco_trans_2-like"/>
</dbReference>
<dbReference type="Gene3D" id="3.90.550.10">
    <property type="entry name" value="Spore Coat Polysaccharide Biosynthesis Protein SpsA, Chain A"/>
    <property type="match status" value="1"/>
</dbReference>
<sequence length="340" mass="38501">METHIHMDKQAGHPRNGGRVTAIVSAYNEAPRLGAVLQVLATYPGFREIIVIDDGSTDGTREAAEKWGVRVARNETNRGKGYSMSRGVTLAQSDIIFFSDADITGLTHETIDLILAPVLEGVADMAIGMTDRKWYLVHEMLAFVPLLGGERAVTKSLWQKVPEYYKQHFRIEVALNFFSMYYGKGYRYNVLPGVTQTIKEEKYGFWQGFLARIKMYYNVFSAQVRLNIRHTPRIVREGRGLGLLALYGAVGTVLGLVVFIAIYFGPVAFVRYLFEEKLRDPTAYLAHALLNFARFTATDHLALIGLLIFISSISIFLLTRKNLGYLLYSFLYKFKNGRKR</sequence>
<dbReference type="CDD" id="cd04179">
    <property type="entry name" value="DPM_DPG-synthase_like"/>
    <property type="match status" value="1"/>
</dbReference>
<keyword evidence="1" id="KW-0472">Membrane</keyword>
<name>A0A0G1VBY6_9BACT</name>
<dbReference type="AlphaFoldDB" id="A0A0G1VBY6"/>
<dbReference type="Pfam" id="PF00535">
    <property type="entry name" value="Glycos_transf_2"/>
    <property type="match status" value="1"/>
</dbReference>
<feature type="transmembrane region" description="Helical" evidence="1">
    <location>
        <begin position="300"/>
        <end position="319"/>
    </location>
</feature>
<keyword evidence="3" id="KW-0808">Transferase</keyword>
<feature type="transmembrane region" description="Helical" evidence="1">
    <location>
        <begin position="241"/>
        <end position="264"/>
    </location>
</feature>
<comment type="caution">
    <text evidence="3">The sequence shown here is derived from an EMBL/GenBank/DDBJ whole genome shotgun (WGS) entry which is preliminary data.</text>
</comment>